<evidence type="ECO:0000313" key="5">
    <source>
        <dbReference type="EMBL" id="ABI68832.1"/>
    </source>
</evidence>
<evidence type="ECO:0000259" key="4">
    <source>
        <dbReference type="PROSITE" id="PS51379"/>
    </source>
</evidence>
<dbReference type="GO" id="GO:0046872">
    <property type="term" value="F:metal ion binding"/>
    <property type="evidence" value="ECO:0007669"/>
    <property type="project" value="UniProtKB-KW"/>
</dbReference>
<keyword evidence="1" id="KW-0479">Metal-binding</keyword>
<dbReference type="PANTHER" id="PTHR43534:SF1">
    <property type="entry name" value="4FE-4S CLUSTER CONTAINING PARA FAMILY ATPASE PROTEIN"/>
    <property type="match status" value="1"/>
</dbReference>
<dbReference type="AlphaFoldDB" id="Q0AWS2"/>
<dbReference type="Gene3D" id="3.30.70.20">
    <property type="match status" value="1"/>
</dbReference>
<dbReference type="eggNOG" id="COG1149">
    <property type="taxonomic scope" value="Bacteria"/>
</dbReference>
<dbReference type="HOGENOM" id="CLU_067767_1_0_9"/>
<evidence type="ECO:0000313" key="6">
    <source>
        <dbReference type="Proteomes" id="UP000001968"/>
    </source>
</evidence>
<evidence type="ECO:0000256" key="1">
    <source>
        <dbReference type="ARBA" id="ARBA00022723"/>
    </source>
</evidence>
<dbReference type="SUPFAM" id="SSF52540">
    <property type="entry name" value="P-loop containing nucleoside triphosphate hydrolases"/>
    <property type="match status" value="1"/>
</dbReference>
<keyword evidence="6" id="KW-1185">Reference proteome</keyword>
<dbReference type="PROSITE" id="PS00198">
    <property type="entry name" value="4FE4S_FER_1"/>
    <property type="match status" value="1"/>
</dbReference>
<dbReference type="GO" id="GO:0051536">
    <property type="term" value="F:iron-sulfur cluster binding"/>
    <property type="evidence" value="ECO:0007669"/>
    <property type="project" value="UniProtKB-KW"/>
</dbReference>
<dbReference type="Gene3D" id="3.40.50.300">
    <property type="entry name" value="P-loop containing nucleotide triphosphate hydrolases"/>
    <property type="match status" value="1"/>
</dbReference>
<dbReference type="Proteomes" id="UP000001968">
    <property type="component" value="Chromosome"/>
</dbReference>
<feature type="domain" description="4Fe-4S ferredoxin-type" evidence="4">
    <location>
        <begin position="59"/>
        <end position="88"/>
    </location>
</feature>
<name>Q0AWS2_SYNWW</name>
<accession>Q0AWS2</accession>
<dbReference type="RefSeq" id="WP_011640931.1">
    <property type="nucleotide sequence ID" value="NC_008346.1"/>
</dbReference>
<gene>
    <name evidence="5" type="ordered locus">Swol_1529</name>
</gene>
<dbReference type="PROSITE" id="PS51379">
    <property type="entry name" value="4FE4S_FER_2"/>
    <property type="match status" value="2"/>
</dbReference>
<dbReference type="EMBL" id="CP000448">
    <property type="protein sequence ID" value="ABI68832.1"/>
    <property type="molecule type" value="Genomic_DNA"/>
</dbReference>
<dbReference type="KEGG" id="swo:Swol_1529"/>
<protein>
    <submittedName>
        <fullName evidence="5">MinD superfamily P-loop ATPase containing an inserted ferredoxin domain</fullName>
    </submittedName>
</protein>
<keyword evidence="2" id="KW-0408">Iron</keyword>
<dbReference type="CDD" id="cd03110">
    <property type="entry name" value="SIMIBI_bact_arch"/>
    <property type="match status" value="1"/>
</dbReference>
<reference evidence="6" key="1">
    <citation type="journal article" date="2010" name="Environ. Microbiol.">
        <title>The genome of Syntrophomonas wolfei: new insights into syntrophic metabolism and biohydrogen production.</title>
        <authorList>
            <person name="Sieber J.R."/>
            <person name="Sims D.R."/>
            <person name="Han C."/>
            <person name="Kim E."/>
            <person name="Lykidis A."/>
            <person name="Lapidus A.L."/>
            <person name="McDonnald E."/>
            <person name="Rohlin L."/>
            <person name="Culley D.E."/>
            <person name="Gunsalus R."/>
            <person name="McInerney M.J."/>
        </authorList>
    </citation>
    <scope>NUCLEOTIDE SEQUENCE [LARGE SCALE GENOMIC DNA]</scope>
    <source>
        <strain evidence="6">DSM 2245B / Goettingen</strain>
    </source>
</reference>
<sequence>MKEILFISGKGGTGKTALTSSFIQLAGNCIACDYDVDASNLPILLKPQNIRAYQFTAGYSAHIDEESCISCGLCMELCRFDAISSEYQVLPLFCEGCGFCEKICPVEAIAMQARSSGHCFEGVFNQKKQNLFFADLRPGEENSGKLVAQVKSMARKMADMNKAELIIADGPPGIGCAVISSMVGVDLIVLVAEPSLSGFHDLQRVHQLMQLRGIKGVLIINKWDLNPPISRELENWALKNSLPLAGKIPFSAIIAESIAKAQIPATNPEVHKMLFPLWENIIGQLNAV</sequence>
<proteinExistence type="predicted"/>
<keyword evidence="3" id="KW-0411">Iron-sulfur</keyword>
<evidence type="ECO:0000256" key="2">
    <source>
        <dbReference type="ARBA" id="ARBA00023004"/>
    </source>
</evidence>
<dbReference type="PANTHER" id="PTHR43534">
    <property type="entry name" value="MIND SUPERFAMILY P-LOOP ATPASE CONTAINING AN INSERTED FERREDOXIN DOMAIN"/>
    <property type="match status" value="1"/>
</dbReference>
<dbReference type="InterPro" id="IPR027417">
    <property type="entry name" value="P-loop_NTPase"/>
</dbReference>
<feature type="domain" description="4Fe-4S ferredoxin-type" evidence="4">
    <location>
        <begin position="94"/>
        <end position="114"/>
    </location>
</feature>
<evidence type="ECO:0000256" key="3">
    <source>
        <dbReference type="ARBA" id="ARBA00023014"/>
    </source>
</evidence>
<dbReference type="Pfam" id="PF14697">
    <property type="entry name" value="Fer4_21"/>
    <property type="match status" value="1"/>
</dbReference>
<dbReference type="STRING" id="335541.Swol_1529"/>
<organism evidence="5 6">
    <name type="scientific">Syntrophomonas wolfei subsp. wolfei (strain DSM 2245B / Goettingen)</name>
    <dbReference type="NCBI Taxonomy" id="335541"/>
    <lineage>
        <taxon>Bacteria</taxon>
        <taxon>Bacillati</taxon>
        <taxon>Bacillota</taxon>
        <taxon>Clostridia</taxon>
        <taxon>Eubacteriales</taxon>
        <taxon>Syntrophomonadaceae</taxon>
        <taxon>Syntrophomonas</taxon>
    </lineage>
</organism>
<dbReference type="InterPro" id="IPR017900">
    <property type="entry name" value="4Fe4S_Fe_S_CS"/>
</dbReference>
<dbReference type="InterPro" id="IPR017896">
    <property type="entry name" value="4Fe4S_Fe-S-bd"/>
</dbReference>